<proteinExistence type="predicted"/>
<comment type="caution">
    <text evidence="1">The sequence shown here is derived from an EMBL/GenBank/DDBJ whole genome shotgun (WGS) entry which is preliminary data.</text>
</comment>
<dbReference type="Proteomes" id="UP000324222">
    <property type="component" value="Unassembled WGS sequence"/>
</dbReference>
<protein>
    <submittedName>
        <fullName evidence="1">Uncharacterized protein</fullName>
    </submittedName>
</protein>
<dbReference type="AlphaFoldDB" id="A0A5B7EGS2"/>
<keyword evidence="2" id="KW-1185">Reference proteome</keyword>
<accession>A0A5B7EGS2</accession>
<gene>
    <name evidence="1" type="ORF">E2C01_025750</name>
</gene>
<sequence>MNDQSGPEYICQPASETLPNIAFFALISKSSAGERLSIPTDEYCCFTGKTPSIISPRGHPIDKLREAEIHPADADNSECLACGGDGAVGGRLSRPVVLQVARKNLSTKVTIIMKVTEKSFPEQQLHNFHLTQT</sequence>
<name>A0A5B7EGS2_PORTR</name>
<organism evidence="1 2">
    <name type="scientific">Portunus trituberculatus</name>
    <name type="common">Swimming crab</name>
    <name type="synonym">Neptunus trituberculatus</name>
    <dbReference type="NCBI Taxonomy" id="210409"/>
    <lineage>
        <taxon>Eukaryota</taxon>
        <taxon>Metazoa</taxon>
        <taxon>Ecdysozoa</taxon>
        <taxon>Arthropoda</taxon>
        <taxon>Crustacea</taxon>
        <taxon>Multicrustacea</taxon>
        <taxon>Malacostraca</taxon>
        <taxon>Eumalacostraca</taxon>
        <taxon>Eucarida</taxon>
        <taxon>Decapoda</taxon>
        <taxon>Pleocyemata</taxon>
        <taxon>Brachyura</taxon>
        <taxon>Eubrachyura</taxon>
        <taxon>Portunoidea</taxon>
        <taxon>Portunidae</taxon>
        <taxon>Portuninae</taxon>
        <taxon>Portunus</taxon>
    </lineage>
</organism>
<reference evidence="1 2" key="1">
    <citation type="submission" date="2019-05" db="EMBL/GenBank/DDBJ databases">
        <title>Another draft genome of Portunus trituberculatus and its Hox gene families provides insights of decapod evolution.</title>
        <authorList>
            <person name="Jeong J.-H."/>
            <person name="Song I."/>
            <person name="Kim S."/>
            <person name="Choi T."/>
            <person name="Kim D."/>
            <person name="Ryu S."/>
            <person name="Kim W."/>
        </authorList>
    </citation>
    <scope>NUCLEOTIDE SEQUENCE [LARGE SCALE GENOMIC DNA]</scope>
    <source>
        <tissue evidence="1">Muscle</tissue>
    </source>
</reference>
<evidence type="ECO:0000313" key="2">
    <source>
        <dbReference type="Proteomes" id="UP000324222"/>
    </source>
</evidence>
<dbReference type="EMBL" id="VSRR010002627">
    <property type="protein sequence ID" value="MPC32439.1"/>
    <property type="molecule type" value="Genomic_DNA"/>
</dbReference>
<evidence type="ECO:0000313" key="1">
    <source>
        <dbReference type="EMBL" id="MPC32439.1"/>
    </source>
</evidence>